<evidence type="ECO:0000313" key="1">
    <source>
        <dbReference type="EMBL" id="KAE9397320.1"/>
    </source>
</evidence>
<keyword evidence="2" id="KW-1185">Reference proteome</keyword>
<reference evidence="1" key="1">
    <citation type="journal article" date="2019" name="Environ. Microbiol.">
        <title>Fungal ecological strategies reflected in gene transcription - a case study of two litter decomposers.</title>
        <authorList>
            <person name="Barbi F."/>
            <person name="Kohler A."/>
            <person name="Barry K."/>
            <person name="Baskaran P."/>
            <person name="Daum C."/>
            <person name="Fauchery L."/>
            <person name="Ihrmark K."/>
            <person name="Kuo A."/>
            <person name="LaButti K."/>
            <person name="Lipzen A."/>
            <person name="Morin E."/>
            <person name="Grigoriev I.V."/>
            <person name="Henrissat B."/>
            <person name="Lindahl B."/>
            <person name="Martin F."/>
        </authorList>
    </citation>
    <scope>NUCLEOTIDE SEQUENCE</scope>
    <source>
        <strain evidence="1">JB14</strain>
    </source>
</reference>
<proteinExistence type="predicted"/>
<protein>
    <submittedName>
        <fullName evidence="1">Uncharacterized protein</fullName>
    </submittedName>
</protein>
<organism evidence="1 2">
    <name type="scientific">Gymnopus androsaceus JB14</name>
    <dbReference type="NCBI Taxonomy" id="1447944"/>
    <lineage>
        <taxon>Eukaryota</taxon>
        <taxon>Fungi</taxon>
        <taxon>Dikarya</taxon>
        <taxon>Basidiomycota</taxon>
        <taxon>Agaricomycotina</taxon>
        <taxon>Agaricomycetes</taxon>
        <taxon>Agaricomycetidae</taxon>
        <taxon>Agaricales</taxon>
        <taxon>Marasmiineae</taxon>
        <taxon>Omphalotaceae</taxon>
        <taxon>Gymnopus</taxon>
    </lineage>
</organism>
<dbReference type="AlphaFoldDB" id="A0A6A4HI25"/>
<dbReference type="Proteomes" id="UP000799118">
    <property type="component" value="Unassembled WGS sequence"/>
</dbReference>
<accession>A0A6A4HI25</accession>
<dbReference type="EMBL" id="ML769499">
    <property type="protein sequence ID" value="KAE9397320.1"/>
    <property type="molecule type" value="Genomic_DNA"/>
</dbReference>
<name>A0A6A4HI25_9AGAR</name>
<sequence>MPLAEDYCQFHFQHHADKHSLAILGFVGDSATLLTSLAPFVMDVTIDVMLSLGVSPMLYVRWSALEKINQFWKVNSSSRFMDLGESGDNNEEVDKDMVDELNDLDSSFGSEPEFIYCCKSHLQEWRNAVVVELSKVQF</sequence>
<gene>
    <name evidence="1" type="ORF">BT96DRAFT_941036</name>
</gene>
<evidence type="ECO:0000313" key="2">
    <source>
        <dbReference type="Proteomes" id="UP000799118"/>
    </source>
</evidence>